<dbReference type="PROSITE" id="PS51257">
    <property type="entry name" value="PROKAR_LIPOPROTEIN"/>
    <property type="match status" value="1"/>
</dbReference>
<proteinExistence type="predicted"/>
<dbReference type="Proteomes" id="UP000197587">
    <property type="component" value="Unassembled WGS sequence"/>
</dbReference>
<dbReference type="AlphaFoldDB" id="A0A246BD27"/>
<dbReference type="RefSeq" id="WP_031502819.1">
    <property type="nucleotide sequence ID" value="NZ_JASZ02000001.1"/>
</dbReference>
<evidence type="ECO:0000313" key="2">
    <source>
        <dbReference type="Proteomes" id="UP000197587"/>
    </source>
</evidence>
<accession>A0A246BD27</accession>
<gene>
    <name evidence="1" type="ORF">AP75_01165</name>
</gene>
<dbReference type="EMBL" id="JASZ02000001">
    <property type="protein sequence ID" value="OWK99583.1"/>
    <property type="molecule type" value="Genomic_DNA"/>
</dbReference>
<sequence>MKNFLPIIALAVLVSCKKDVEHVTQVSQQNSENTISDSTTNSNIENPEYSGVFNVIPQDISAEIGRAIFTQEGKTLFYYDQNSNQGIIKIDGKDYTLNRFDFNENNYTLYGNNVKIEATNGDFKDTTGDCVYGDFQEVKVTLDRKTLNIPNIKVQDCPNF</sequence>
<evidence type="ECO:0000313" key="1">
    <source>
        <dbReference type="EMBL" id="OWK99583.1"/>
    </source>
</evidence>
<keyword evidence="2" id="KW-1185">Reference proteome</keyword>
<evidence type="ECO:0008006" key="3">
    <source>
        <dbReference type="Google" id="ProtNLM"/>
    </source>
</evidence>
<name>A0A246BD27_9FLAO</name>
<protein>
    <recommendedName>
        <fullName evidence="3">Lipoprotein</fullName>
    </recommendedName>
</protein>
<comment type="caution">
    <text evidence="1">The sequence shown here is derived from an EMBL/GenBank/DDBJ whole genome shotgun (WGS) entry which is preliminary data.</text>
</comment>
<organism evidence="1 2">
    <name type="scientific">Kaistella haifensis DSM 19056</name>
    <dbReference type="NCBI Taxonomy" id="1450526"/>
    <lineage>
        <taxon>Bacteria</taxon>
        <taxon>Pseudomonadati</taxon>
        <taxon>Bacteroidota</taxon>
        <taxon>Flavobacteriia</taxon>
        <taxon>Flavobacteriales</taxon>
        <taxon>Weeksellaceae</taxon>
        <taxon>Chryseobacterium group</taxon>
        <taxon>Kaistella</taxon>
    </lineage>
</organism>
<reference evidence="1 2" key="1">
    <citation type="submission" date="2017-05" db="EMBL/GenBank/DDBJ databases">
        <title>Genome of Chryseobacterium haifense.</title>
        <authorList>
            <person name="Newman J.D."/>
        </authorList>
    </citation>
    <scope>NUCLEOTIDE SEQUENCE [LARGE SCALE GENOMIC DNA]</scope>
    <source>
        <strain evidence="1 2">DSM 19056</strain>
    </source>
</reference>